<dbReference type="AlphaFoldDB" id="B9M7R4"/>
<dbReference type="EMBL" id="CP001390">
    <property type="protein sequence ID" value="ACM22170.1"/>
    <property type="molecule type" value="Genomic_DNA"/>
</dbReference>
<gene>
    <name evidence="1" type="ordered locus">Geob_3833</name>
</gene>
<organism evidence="1 2">
    <name type="scientific">Geotalea daltonii (strain DSM 22248 / JCM 15807 / FRC-32)</name>
    <name type="common">Geobacter daltonii</name>
    <dbReference type="NCBI Taxonomy" id="316067"/>
    <lineage>
        <taxon>Bacteria</taxon>
        <taxon>Pseudomonadati</taxon>
        <taxon>Thermodesulfobacteriota</taxon>
        <taxon>Desulfuromonadia</taxon>
        <taxon>Geobacterales</taxon>
        <taxon>Geobacteraceae</taxon>
        <taxon>Geotalea</taxon>
    </lineage>
</organism>
<sequence length="105" mass="11979">MKWMITARVIAMTLLPGKKREIPLELVFSRALPAVGGEFISVPETQLSHLNDFRTVVNDKQQLRLFFKDCLAPAAPFLLFRLKRQGFSLCRAQATREGIYLSAER</sequence>
<dbReference type="HOGENOM" id="CLU_2167340_0_0_7"/>
<dbReference type="RefSeq" id="WP_012648895.1">
    <property type="nucleotide sequence ID" value="NC_011979.1"/>
</dbReference>
<evidence type="ECO:0000313" key="1">
    <source>
        <dbReference type="EMBL" id="ACM22170.1"/>
    </source>
</evidence>
<dbReference type="Proteomes" id="UP000007721">
    <property type="component" value="Chromosome"/>
</dbReference>
<evidence type="ECO:0000313" key="2">
    <source>
        <dbReference type="Proteomes" id="UP000007721"/>
    </source>
</evidence>
<accession>B9M7R4</accession>
<reference evidence="1 2" key="1">
    <citation type="submission" date="2009-01" db="EMBL/GenBank/DDBJ databases">
        <title>Complete sequence of Geobacter sp. FRC-32.</title>
        <authorList>
            <consortium name="US DOE Joint Genome Institute"/>
            <person name="Lucas S."/>
            <person name="Copeland A."/>
            <person name="Lapidus A."/>
            <person name="Glavina del Rio T."/>
            <person name="Dalin E."/>
            <person name="Tice H."/>
            <person name="Bruce D."/>
            <person name="Goodwin L."/>
            <person name="Pitluck S."/>
            <person name="Saunders E."/>
            <person name="Brettin T."/>
            <person name="Detter J.C."/>
            <person name="Han C."/>
            <person name="Larimer F."/>
            <person name="Land M."/>
            <person name="Hauser L."/>
            <person name="Kyrpides N."/>
            <person name="Ovchinnikova G."/>
            <person name="Kostka J."/>
            <person name="Richardson P."/>
        </authorList>
    </citation>
    <scope>NUCLEOTIDE SEQUENCE [LARGE SCALE GENOMIC DNA]</scope>
    <source>
        <strain evidence="2">DSM 22248 / JCM 15807 / FRC-32</strain>
    </source>
</reference>
<protein>
    <submittedName>
        <fullName evidence="1">Uncharacterized protein</fullName>
    </submittedName>
</protein>
<keyword evidence="2" id="KW-1185">Reference proteome</keyword>
<proteinExistence type="predicted"/>
<name>B9M7R4_GEODF</name>
<dbReference type="KEGG" id="geo:Geob_3833"/>